<proteinExistence type="predicted"/>
<gene>
    <name evidence="1" type="ORF">FH063_003848</name>
</gene>
<organism evidence="1 2">
    <name type="scientific">Azospirillum argentinense</name>
    <dbReference type="NCBI Taxonomy" id="2970906"/>
    <lineage>
        <taxon>Bacteria</taxon>
        <taxon>Pseudomonadati</taxon>
        <taxon>Pseudomonadota</taxon>
        <taxon>Alphaproteobacteria</taxon>
        <taxon>Rhodospirillales</taxon>
        <taxon>Azospirillaceae</taxon>
        <taxon>Azospirillum</taxon>
    </lineage>
</organism>
<comment type="caution">
    <text evidence="1">The sequence shown here is derived from an EMBL/GenBank/DDBJ whole genome shotgun (WGS) entry which is preliminary data.</text>
</comment>
<reference evidence="1 2" key="1">
    <citation type="submission" date="2019-07" db="EMBL/GenBank/DDBJ databases">
        <title>Genome sequencing of the stress-tolerant strain Azospirillum brasilense Az19.</title>
        <authorList>
            <person name="Maroniche G.A."/>
            <person name="Garcia J.E."/>
            <person name="Pagnussat L."/>
            <person name="Amenta M."/>
            <person name="Creus C.M."/>
        </authorList>
    </citation>
    <scope>NUCLEOTIDE SEQUENCE [LARGE SCALE GENOMIC DNA]</scope>
    <source>
        <strain evidence="1 2">Az19</strain>
    </source>
</reference>
<dbReference type="EMBL" id="VEWN01000003">
    <property type="protein sequence ID" value="KAA1056975.1"/>
    <property type="molecule type" value="Genomic_DNA"/>
</dbReference>
<dbReference type="AlphaFoldDB" id="A0A5B0KY74"/>
<sequence>MAQLLQRAVPSRAASIPFRCTPARLPSAGPVPVPPEAPERILRDPVEKFQPRGSAPGDLPYPVLPPLPTLRAAKGNLYDQSLMPLF</sequence>
<accession>A0A5B0KY74</accession>
<dbReference type="Proteomes" id="UP000325333">
    <property type="component" value="Unassembled WGS sequence"/>
</dbReference>
<evidence type="ECO:0000313" key="1">
    <source>
        <dbReference type="EMBL" id="KAA1056975.1"/>
    </source>
</evidence>
<protein>
    <submittedName>
        <fullName evidence="1">Uncharacterized protein</fullName>
    </submittedName>
</protein>
<name>A0A5B0KY74_9PROT</name>
<evidence type="ECO:0000313" key="2">
    <source>
        <dbReference type="Proteomes" id="UP000325333"/>
    </source>
</evidence>